<keyword evidence="4 8" id="KW-0547">Nucleotide-binding</keyword>
<dbReference type="CDD" id="cd06571">
    <property type="entry name" value="Bac_DnaA_C"/>
    <property type="match status" value="1"/>
</dbReference>
<evidence type="ECO:0000256" key="4">
    <source>
        <dbReference type="ARBA" id="ARBA00022741"/>
    </source>
</evidence>
<dbReference type="InterPro" id="IPR013317">
    <property type="entry name" value="DnaA_dom"/>
</dbReference>
<evidence type="ECO:0000256" key="5">
    <source>
        <dbReference type="ARBA" id="ARBA00022840"/>
    </source>
</evidence>
<comment type="caution">
    <text evidence="15">The sequence shown here is derived from an EMBL/GenBank/DDBJ whole genome shotgun (WGS) entry which is preliminary data.</text>
</comment>
<dbReference type="NCBIfam" id="TIGR00362">
    <property type="entry name" value="DnaA"/>
    <property type="match status" value="1"/>
</dbReference>
<dbReference type="AlphaFoldDB" id="A0A4R7FQF1"/>
<feature type="region of interest" description="Disordered" evidence="12">
    <location>
        <begin position="88"/>
        <end position="129"/>
    </location>
</feature>
<comment type="similarity">
    <text evidence="1 8 11">Belongs to the DnaA family.</text>
</comment>
<dbReference type="InterPro" id="IPR013159">
    <property type="entry name" value="DnaA_C"/>
</dbReference>
<dbReference type="InterPro" id="IPR001957">
    <property type="entry name" value="Chromosome_initiator_DnaA"/>
</dbReference>
<feature type="binding site" evidence="8">
    <location>
        <position position="179"/>
    </location>
    <ligand>
        <name>ATP</name>
        <dbReference type="ChEBI" id="CHEBI:30616"/>
    </ligand>
</feature>
<comment type="function">
    <text evidence="8 10">Plays an essential role in the initiation and regulation of chromosomal replication. ATP-DnaA binds to the origin of replication (oriC) to initiate formation of the DNA replication initiation complex once per cell cycle. Binds the DnaA box (a 9 base pair repeat at the origin) and separates the double-stranded (ds)DNA. Forms a right-handed helical filament on oriC DNA; dsDNA binds to the exterior of the filament while single-stranded (ss)DNA is stabiized in the filament's interior. The ATP-DnaA-oriC complex binds and stabilizes one strand of the AT-rich DNA unwinding element (DUE), permitting loading of DNA polymerase. After initiation quickly degrades to an ADP-DnaA complex that is not apt for DNA replication. Binds acidic phospholipids.</text>
</comment>
<evidence type="ECO:0000259" key="13">
    <source>
        <dbReference type="SMART" id="SM00382"/>
    </source>
</evidence>
<evidence type="ECO:0000256" key="7">
    <source>
        <dbReference type="ARBA" id="ARBA00023125"/>
    </source>
</evidence>
<dbReference type="CDD" id="cd00009">
    <property type="entry name" value="AAA"/>
    <property type="match status" value="1"/>
</dbReference>
<dbReference type="GO" id="GO:0008289">
    <property type="term" value="F:lipid binding"/>
    <property type="evidence" value="ECO:0007669"/>
    <property type="project" value="UniProtKB-KW"/>
</dbReference>
<accession>A0A4R7FQF1</accession>
<evidence type="ECO:0000256" key="2">
    <source>
        <dbReference type="ARBA" id="ARBA00022490"/>
    </source>
</evidence>
<dbReference type="PRINTS" id="PR00051">
    <property type="entry name" value="DNAA"/>
</dbReference>
<comment type="caution">
    <text evidence="8">Lacks conserved residue(s) required for the propagation of feature annotation.</text>
</comment>
<dbReference type="GO" id="GO:0005524">
    <property type="term" value="F:ATP binding"/>
    <property type="evidence" value="ECO:0007669"/>
    <property type="project" value="UniProtKB-UniRule"/>
</dbReference>
<dbReference type="PROSITE" id="PS01008">
    <property type="entry name" value="DNAA"/>
    <property type="match status" value="1"/>
</dbReference>
<feature type="domain" description="AAA+ ATPase" evidence="13">
    <location>
        <begin position="164"/>
        <end position="296"/>
    </location>
</feature>
<feature type="binding site" evidence="8">
    <location>
        <position position="178"/>
    </location>
    <ligand>
        <name>ATP</name>
        <dbReference type="ChEBI" id="CHEBI:30616"/>
    </ligand>
</feature>
<dbReference type="GO" id="GO:0006275">
    <property type="term" value="P:regulation of DNA replication"/>
    <property type="evidence" value="ECO:0007669"/>
    <property type="project" value="UniProtKB-UniRule"/>
</dbReference>
<comment type="domain">
    <text evidence="8">Domain I is involved in oligomerization and binding regulators, domain II is flexibile and of varying length in different bacteria, domain III forms the AAA+ region, while domain IV binds dsDNA.</text>
</comment>
<evidence type="ECO:0000256" key="12">
    <source>
        <dbReference type="SAM" id="MobiDB-lite"/>
    </source>
</evidence>
<dbReference type="Gene3D" id="1.10.8.60">
    <property type="match status" value="1"/>
</dbReference>
<dbReference type="Pfam" id="PF00308">
    <property type="entry name" value="Bac_DnaA"/>
    <property type="match status" value="1"/>
</dbReference>
<dbReference type="PANTHER" id="PTHR30050">
    <property type="entry name" value="CHROMOSOMAL REPLICATION INITIATOR PROTEIN DNAA"/>
    <property type="match status" value="1"/>
</dbReference>
<dbReference type="HAMAP" id="MF_00377">
    <property type="entry name" value="DnaA_bact"/>
    <property type="match status" value="1"/>
</dbReference>
<feature type="region of interest" description="Domain IV, binds dsDNA" evidence="8">
    <location>
        <begin position="348"/>
        <end position="474"/>
    </location>
</feature>
<dbReference type="GO" id="GO:0003688">
    <property type="term" value="F:DNA replication origin binding"/>
    <property type="evidence" value="ECO:0007669"/>
    <property type="project" value="UniProtKB-UniRule"/>
</dbReference>
<evidence type="ECO:0000256" key="6">
    <source>
        <dbReference type="ARBA" id="ARBA00023121"/>
    </source>
</evidence>
<protein>
    <recommendedName>
        <fullName evidence="8 9">Chromosomal replication initiator protein DnaA</fullName>
    </recommendedName>
</protein>
<feature type="region of interest" description="Domain III, AAA+ region" evidence="8">
    <location>
        <begin position="131"/>
        <end position="347"/>
    </location>
</feature>
<keyword evidence="16" id="KW-1185">Reference proteome</keyword>
<dbReference type="Proteomes" id="UP000295344">
    <property type="component" value="Unassembled WGS sequence"/>
</dbReference>
<evidence type="ECO:0000256" key="3">
    <source>
        <dbReference type="ARBA" id="ARBA00022705"/>
    </source>
</evidence>
<dbReference type="InterPro" id="IPR027417">
    <property type="entry name" value="P-loop_NTPase"/>
</dbReference>
<dbReference type="NCBIfam" id="NF010686">
    <property type="entry name" value="PRK14086.1"/>
    <property type="match status" value="1"/>
</dbReference>
<evidence type="ECO:0000256" key="10">
    <source>
        <dbReference type="RuleBase" id="RU000577"/>
    </source>
</evidence>
<name>A0A4R7FQF1_9MICO</name>
<keyword evidence="3 8" id="KW-0235">DNA replication</keyword>
<dbReference type="SMART" id="SM00382">
    <property type="entry name" value="AAA"/>
    <property type="match status" value="1"/>
</dbReference>
<keyword evidence="5 8" id="KW-0067">ATP-binding</keyword>
<sequence>MADVATTAWTRIRAVLADDSRVGPQLRGFINLVEPKGVMAGVLYLEVPNDFSRSMLEQRGRVPLADAVSGLSDEFEIHTFAVTVNPDIVPEYESSPPPPAPDPTPAPVRAPVAPIESAPETPVITPGTESRLNERYTFETFVIGSSNRFAHAAAFAVAESPAKAYNPLFIYGDSGLGKTHLLHSIGHYSMGLYPGIRVRYVSSEEFTNDFINSIATNRTQGFQARYRDVDVLLIDDIQFLSGKDSTQEAFFHTFNTLHDHNKQVVITSDLAPRQLTGFEDRMRSRFEQGLITDVQTPDLETRIAILRKRAQNDQLQVPDDILEFMASKVSSNIRELEGTLIRVTAFASLTRAPVDMALVQTVLKDLITLDEDNIIAPGDIIEAVASYFKLSTDDLFGSSRSQQIASARQIAMYLCRELTSLSLPKIGQLFGGRDHTTVMYANKKISELMKERRSIYNQVTELTSRIKQEQRFRR</sequence>
<evidence type="ECO:0000259" key="14">
    <source>
        <dbReference type="SMART" id="SM00760"/>
    </source>
</evidence>
<evidence type="ECO:0000313" key="15">
    <source>
        <dbReference type="EMBL" id="TDS79829.1"/>
    </source>
</evidence>
<feature type="binding site" evidence="8">
    <location>
        <position position="177"/>
    </location>
    <ligand>
        <name>ATP</name>
        <dbReference type="ChEBI" id="CHEBI:30616"/>
    </ligand>
</feature>
<reference evidence="15 16" key="1">
    <citation type="submission" date="2019-03" db="EMBL/GenBank/DDBJ databases">
        <title>Genomic Encyclopedia of Archaeal and Bacterial Type Strains, Phase II (KMG-II): from individual species to whole genera.</title>
        <authorList>
            <person name="Goeker M."/>
        </authorList>
    </citation>
    <scope>NUCLEOTIDE SEQUENCE [LARGE SCALE GENOMIC DNA]</scope>
    <source>
        <strain evidence="15 16">DSM 24782</strain>
    </source>
</reference>
<feature type="compositionally biased region" description="Pro residues" evidence="12">
    <location>
        <begin position="95"/>
        <end position="108"/>
    </location>
</feature>
<dbReference type="GO" id="GO:0005886">
    <property type="term" value="C:plasma membrane"/>
    <property type="evidence" value="ECO:0007669"/>
    <property type="project" value="TreeGrafter"/>
</dbReference>
<keyword evidence="6 8" id="KW-0446">Lipid-binding</keyword>
<comment type="subcellular location">
    <subcellularLocation>
        <location evidence="8">Cytoplasm</location>
    </subcellularLocation>
</comment>
<keyword evidence="2 8" id="KW-0963">Cytoplasm</keyword>
<dbReference type="FunFam" id="1.10.8.60:FF:000003">
    <property type="entry name" value="Chromosomal replication initiator protein DnaA"/>
    <property type="match status" value="1"/>
</dbReference>
<organism evidence="15 16">
    <name type="scientific">Amnibacterium kyonggiense</name>
    <dbReference type="NCBI Taxonomy" id="595671"/>
    <lineage>
        <taxon>Bacteria</taxon>
        <taxon>Bacillati</taxon>
        <taxon>Actinomycetota</taxon>
        <taxon>Actinomycetes</taxon>
        <taxon>Micrococcales</taxon>
        <taxon>Microbacteriaceae</taxon>
        <taxon>Amnibacterium</taxon>
    </lineage>
</organism>
<dbReference type="SUPFAM" id="SSF48295">
    <property type="entry name" value="TrpR-like"/>
    <property type="match status" value="1"/>
</dbReference>
<evidence type="ECO:0000256" key="11">
    <source>
        <dbReference type="RuleBase" id="RU004227"/>
    </source>
</evidence>
<dbReference type="RefSeq" id="WP_133764329.1">
    <property type="nucleotide sequence ID" value="NZ_BAAARP010000001.1"/>
</dbReference>
<dbReference type="Pfam" id="PF08299">
    <property type="entry name" value="Bac_DnaA_C"/>
    <property type="match status" value="1"/>
</dbReference>
<dbReference type="Gene3D" id="1.10.1750.10">
    <property type="match status" value="1"/>
</dbReference>
<evidence type="ECO:0000256" key="9">
    <source>
        <dbReference type="NCBIfam" id="TIGR00362"/>
    </source>
</evidence>
<dbReference type="FunFam" id="3.40.50.300:FF:000150">
    <property type="entry name" value="Chromosomal replication initiator protein DnaA"/>
    <property type="match status" value="1"/>
</dbReference>
<evidence type="ECO:0000256" key="1">
    <source>
        <dbReference type="ARBA" id="ARBA00006583"/>
    </source>
</evidence>
<dbReference type="InterPro" id="IPR018312">
    <property type="entry name" value="Chromosome_initiator_DnaA_CS"/>
</dbReference>
<keyword evidence="7 8" id="KW-0238">DNA-binding</keyword>
<dbReference type="InterPro" id="IPR003593">
    <property type="entry name" value="AAA+_ATPase"/>
</dbReference>
<evidence type="ECO:0000256" key="8">
    <source>
        <dbReference type="HAMAP-Rule" id="MF_00377"/>
    </source>
</evidence>
<dbReference type="InterPro" id="IPR010921">
    <property type="entry name" value="Trp_repressor/repl_initiator"/>
</dbReference>
<gene>
    <name evidence="8" type="primary">dnaA</name>
    <name evidence="15" type="ORF">CLV52_0374</name>
</gene>
<dbReference type="FunFam" id="1.10.1750.10:FF:000002">
    <property type="entry name" value="Chromosomal replication initiator protein DnaA"/>
    <property type="match status" value="1"/>
</dbReference>
<dbReference type="SUPFAM" id="SSF52540">
    <property type="entry name" value="P-loop containing nucleoside triphosphate hydrolases"/>
    <property type="match status" value="1"/>
</dbReference>
<dbReference type="GO" id="GO:0005737">
    <property type="term" value="C:cytoplasm"/>
    <property type="evidence" value="ECO:0007669"/>
    <property type="project" value="UniProtKB-SubCell"/>
</dbReference>
<dbReference type="Gene3D" id="3.40.50.300">
    <property type="entry name" value="P-loop containing nucleotide triphosphate hydrolases"/>
    <property type="match status" value="1"/>
</dbReference>
<dbReference type="SMART" id="SM00760">
    <property type="entry name" value="Bac_DnaA_C"/>
    <property type="match status" value="1"/>
</dbReference>
<dbReference type="InterPro" id="IPR020591">
    <property type="entry name" value="Chromosome_initiator_DnaA-like"/>
</dbReference>
<comment type="subunit">
    <text evidence="8">Oligomerizes as a right-handed, spiral filament on DNA at oriC.</text>
</comment>
<dbReference type="PANTHER" id="PTHR30050:SF2">
    <property type="entry name" value="CHROMOSOMAL REPLICATION INITIATOR PROTEIN DNAA"/>
    <property type="match status" value="1"/>
</dbReference>
<dbReference type="OrthoDB" id="9807019at2"/>
<feature type="binding site" evidence="8">
    <location>
        <position position="175"/>
    </location>
    <ligand>
        <name>ATP</name>
        <dbReference type="ChEBI" id="CHEBI:30616"/>
    </ligand>
</feature>
<proteinExistence type="inferred from homology"/>
<dbReference type="EMBL" id="SOAM01000001">
    <property type="protein sequence ID" value="TDS79829.1"/>
    <property type="molecule type" value="Genomic_DNA"/>
</dbReference>
<dbReference type="GO" id="GO:0006270">
    <property type="term" value="P:DNA replication initiation"/>
    <property type="evidence" value="ECO:0007669"/>
    <property type="project" value="UniProtKB-UniRule"/>
</dbReference>
<feature type="domain" description="Chromosomal replication initiator DnaA C-terminal" evidence="14">
    <location>
        <begin position="376"/>
        <end position="445"/>
    </location>
</feature>
<feature type="region of interest" description="Domain I, interacts with DnaA modulators" evidence="8">
    <location>
        <begin position="1"/>
        <end position="100"/>
    </location>
</feature>
<evidence type="ECO:0000313" key="16">
    <source>
        <dbReference type="Proteomes" id="UP000295344"/>
    </source>
</evidence>